<feature type="domain" description="Type II secretion system protein GspF" evidence="10">
    <location>
        <begin position="68"/>
        <end position="190"/>
    </location>
</feature>
<feature type="transmembrane region" description="Helical" evidence="9">
    <location>
        <begin position="366"/>
        <end position="387"/>
    </location>
</feature>
<gene>
    <name evidence="11" type="ordered locus">Amico_0767</name>
</gene>
<keyword evidence="3 8" id="KW-0813">Transport</keyword>
<evidence type="ECO:0000256" key="4">
    <source>
        <dbReference type="ARBA" id="ARBA00022475"/>
    </source>
</evidence>
<dbReference type="STRING" id="572547.Amico_0767"/>
<evidence type="ECO:0000256" key="7">
    <source>
        <dbReference type="ARBA" id="ARBA00023136"/>
    </source>
</evidence>
<dbReference type="Pfam" id="PF00482">
    <property type="entry name" value="T2SSF"/>
    <property type="match status" value="2"/>
</dbReference>
<feature type="transmembrane region" description="Helical" evidence="9">
    <location>
        <begin position="163"/>
        <end position="186"/>
    </location>
</feature>
<dbReference type="EMBL" id="CP001997">
    <property type="protein sequence ID" value="ADE56900.1"/>
    <property type="molecule type" value="Genomic_DNA"/>
</dbReference>
<protein>
    <submittedName>
        <fullName evidence="11">Type II secretion system F domain protein</fullName>
    </submittedName>
</protein>
<dbReference type="InterPro" id="IPR001992">
    <property type="entry name" value="T2SS_GspF/T4SS_PilC_CS"/>
</dbReference>
<dbReference type="KEGG" id="aco:Amico_0767"/>
<keyword evidence="7 9" id="KW-0472">Membrane</keyword>
<organism evidence="11 12">
    <name type="scientific">Aminobacterium colombiense (strain DSM 12261 / ALA-1)</name>
    <dbReference type="NCBI Taxonomy" id="572547"/>
    <lineage>
        <taxon>Bacteria</taxon>
        <taxon>Thermotogati</taxon>
        <taxon>Synergistota</taxon>
        <taxon>Synergistia</taxon>
        <taxon>Synergistales</taxon>
        <taxon>Aminobacteriaceae</taxon>
        <taxon>Aminobacterium</taxon>
    </lineage>
</organism>
<dbReference type="OrthoDB" id="9805682at2"/>
<keyword evidence="12" id="KW-1185">Reference proteome</keyword>
<keyword evidence="4" id="KW-1003">Cell membrane</keyword>
<evidence type="ECO:0000256" key="1">
    <source>
        <dbReference type="ARBA" id="ARBA00004651"/>
    </source>
</evidence>
<dbReference type="PANTHER" id="PTHR30012">
    <property type="entry name" value="GENERAL SECRETION PATHWAY PROTEIN"/>
    <property type="match status" value="1"/>
</dbReference>
<keyword evidence="5 8" id="KW-0812">Transmembrane</keyword>
<keyword evidence="6 9" id="KW-1133">Transmembrane helix</keyword>
<dbReference type="InterPro" id="IPR018076">
    <property type="entry name" value="T2SS_GspF_dom"/>
</dbReference>
<evidence type="ECO:0000256" key="6">
    <source>
        <dbReference type="ARBA" id="ARBA00022989"/>
    </source>
</evidence>
<dbReference type="RefSeq" id="WP_013048166.1">
    <property type="nucleotide sequence ID" value="NC_014011.1"/>
</dbReference>
<evidence type="ECO:0000256" key="5">
    <source>
        <dbReference type="ARBA" id="ARBA00022692"/>
    </source>
</evidence>
<sequence>MLYSYSARTARGEKIKGSLEAGSQYEALSMLFERGLIVVSLQGKKKNENMRFFPSGRKNLSLEELCLFFTHLSAMISMGGTLSDSLYIMESELPQATLRSILQKIQDELRGGKSFSESLGLSGDWPPGVLAMVSAGEESGELLKMLRYLSSYFMQRRVFRKKLIGALVYPAFVAIVSVVVLNILFFKVFPQIEAVLADLGIALPASTRLFLSFSKFFLTVGIGIICGVLGMLSFTNCFLKKSLWDKIISKNKLWKEVFLSRSFQTLAALLNSGVPLLEAIKLSGSVTGNKKVERSFFTVAENVEKGLSLGESLRFQEDFFSPLIVRILSLSEKSGTLRQTLPLVSDRLKEEAQDRMKRIEVLAEPIMIFSLGGIVLIFVGMLFFPLLNAFQRISLF</sequence>
<dbReference type="AlphaFoldDB" id="D5EEB8"/>
<name>D5EEB8_AMICL</name>
<dbReference type="InterPro" id="IPR042094">
    <property type="entry name" value="T2SS_GspF_sf"/>
</dbReference>
<feature type="transmembrane region" description="Helical" evidence="9">
    <location>
        <begin position="216"/>
        <end position="239"/>
    </location>
</feature>
<dbReference type="PROSITE" id="PS00874">
    <property type="entry name" value="T2SP_F"/>
    <property type="match status" value="1"/>
</dbReference>
<evidence type="ECO:0000256" key="3">
    <source>
        <dbReference type="ARBA" id="ARBA00022448"/>
    </source>
</evidence>
<dbReference type="GO" id="GO:0009306">
    <property type="term" value="P:protein secretion"/>
    <property type="evidence" value="ECO:0007669"/>
    <property type="project" value="InterPro"/>
</dbReference>
<comment type="similarity">
    <text evidence="2 8">Belongs to the GSP F family.</text>
</comment>
<accession>D5EEB8</accession>
<dbReference type="InterPro" id="IPR003004">
    <property type="entry name" value="GspF/PilC"/>
</dbReference>
<evidence type="ECO:0000256" key="9">
    <source>
        <dbReference type="SAM" id="Phobius"/>
    </source>
</evidence>
<evidence type="ECO:0000259" key="10">
    <source>
        <dbReference type="Pfam" id="PF00482"/>
    </source>
</evidence>
<dbReference type="GO" id="GO:0005886">
    <property type="term" value="C:plasma membrane"/>
    <property type="evidence" value="ECO:0007669"/>
    <property type="project" value="UniProtKB-SubCell"/>
</dbReference>
<evidence type="ECO:0000256" key="8">
    <source>
        <dbReference type="RuleBase" id="RU003923"/>
    </source>
</evidence>
<dbReference type="PRINTS" id="PR00812">
    <property type="entry name" value="BCTERIALGSPF"/>
</dbReference>
<dbReference type="HOGENOM" id="CLU_035032_2_1_0"/>
<dbReference type="Gene3D" id="1.20.81.30">
    <property type="entry name" value="Type II secretion system (T2SS), domain F"/>
    <property type="match status" value="2"/>
</dbReference>
<comment type="subcellular location">
    <subcellularLocation>
        <location evidence="1 8">Cell membrane</location>
        <topology evidence="1 8">Multi-pass membrane protein</topology>
    </subcellularLocation>
</comment>
<dbReference type="Proteomes" id="UP000002366">
    <property type="component" value="Chromosome"/>
</dbReference>
<evidence type="ECO:0000313" key="11">
    <source>
        <dbReference type="EMBL" id="ADE56900.1"/>
    </source>
</evidence>
<reference evidence="11 12" key="1">
    <citation type="journal article" date="2010" name="Stand. Genomic Sci.">
        <title>Complete genome sequence of Aminobacterium colombiense type strain (ALA-1).</title>
        <authorList>
            <person name="Chertkov O."/>
            <person name="Sikorski J."/>
            <person name="Brambilla E."/>
            <person name="Lapidus A."/>
            <person name="Copeland A."/>
            <person name="Glavina Del Rio T."/>
            <person name="Nolan M."/>
            <person name="Lucas S."/>
            <person name="Tice H."/>
            <person name="Cheng J.F."/>
            <person name="Han C."/>
            <person name="Detter J.C."/>
            <person name="Bruce D."/>
            <person name="Tapia R."/>
            <person name="Goodwin L."/>
            <person name="Pitluck S."/>
            <person name="Liolios K."/>
            <person name="Ivanova N."/>
            <person name="Mavromatis K."/>
            <person name="Ovchinnikova G."/>
            <person name="Pati A."/>
            <person name="Chen A."/>
            <person name="Palaniappan K."/>
            <person name="Land M."/>
            <person name="Hauser L."/>
            <person name="Chang Y.J."/>
            <person name="Jeffries C.D."/>
            <person name="Spring S."/>
            <person name="Rohde M."/>
            <person name="Goker M."/>
            <person name="Bristow J."/>
            <person name="Eisen J.A."/>
            <person name="Markowitz V."/>
            <person name="Hugenholtz P."/>
            <person name="Kyrpides N.C."/>
            <person name="Klenk H.P."/>
        </authorList>
    </citation>
    <scope>NUCLEOTIDE SEQUENCE [LARGE SCALE GENOMIC DNA]</scope>
    <source>
        <strain evidence="12">DSM 12261 / ALA-1</strain>
    </source>
</reference>
<feature type="domain" description="Type II secretion system protein GspF" evidence="10">
    <location>
        <begin position="264"/>
        <end position="384"/>
    </location>
</feature>
<dbReference type="eggNOG" id="COG1459">
    <property type="taxonomic scope" value="Bacteria"/>
</dbReference>
<dbReference type="PANTHER" id="PTHR30012:SF0">
    <property type="entry name" value="TYPE II SECRETION SYSTEM PROTEIN F-RELATED"/>
    <property type="match status" value="1"/>
</dbReference>
<proteinExistence type="inferred from homology"/>
<evidence type="ECO:0000256" key="2">
    <source>
        <dbReference type="ARBA" id="ARBA00005745"/>
    </source>
</evidence>
<evidence type="ECO:0000313" key="12">
    <source>
        <dbReference type="Proteomes" id="UP000002366"/>
    </source>
</evidence>